<dbReference type="InterPro" id="IPR027417">
    <property type="entry name" value="P-loop_NTPase"/>
</dbReference>
<dbReference type="Proteomes" id="UP000694888">
    <property type="component" value="Unplaced"/>
</dbReference>
<dbReference type="PANTHER" id="PTHR22878">
    <property type="entry name" value="DYNEIN HEAVY CHAIN 6, AXONEMAL-LIKE-RELATED"/>
    <property type="match status" value="1"/>
</dbReference>
<organism evidence="3 4">
    <name type="scientific">Aplysia californica</name>
    <name type="common">California sea hare</name>
    <dbReference type="NCBI Taxonomy" id="6500"/>
    <lineage>
        <taxon>Eukaryota</taxon>
        <taxon>Metazoa</taxon>
        <taxon>Spiralia</taxon>
        <taxon>Lophotrochozoa</taxon>
        <taxon>Mollusca</taxon>
        <taxon>Gastropoda</taxon>
        <taxon>Heterobranchia</taxon>
        <taxon>Euthyneura</taxon>
        <taxon>Tectipleura</taxon>
        <taxon>Aplysiida</taxon>
        <taxon>Aplysioidea</taxon>
        <taxon>Aplysiidae</taxon>
        <taxon>Aplysia</taxon>
    </lineage>
</organism>
<dbReference type="GeneID" id="106013204"/>
<dbReference type="PANTHER" id="PTHR22878:SF63">
    <property type="entry name" value="DYNEIN AXONEMAL HEAVY CHAIN 10"/>
    <property type="match status" value="1"/>
</dbReference>
<evidence type="ECO:0000259" key="2">
    <source>
        <dbReference type="Pfam" id="PF12780"/>
    </source>
</evidence>
<proteinExistence type="inferred from homology"/>
<dbReference type="InterPro" id="IPR026983">
    <property type="entry name" value="DHC"/>
</dbReference>
<sequence length="131" mass="15244">MSPVGDTLRTRCRNFPGIVNNASIDWFFPWPDQALYAVASVMISPENKLIPGEHREHLVSHCVKVHQSVNDYSQRFLQRLRRYNYVTPKNYLDFISCYLRILDEQDQNIQAQCERLQGGLMKIAEASKMLV</sequence>
<reference evidence="4" key="1">
    <citation type="submission" date="2025-08" db="UniProtKB">
        <authorList>
            <consortium name="RefSeq"/>
        </authorList>
    </citation>
    <scope>IDENTIFICATION</scope>
</reference>
<dbReference type="Pfam" id="PF12780">
    <property type="entry name" value="AAA_8"/>
    <property type="match status" value="1"/>
</dbReference>
<name>A0ABM1AA44_APLCA</name>
<feature type="domain" description="Dynein heavy chain AAA module D4" evidence="2">
    <location>
        <begin position="1"/>
        <end position="100"/>
    </location>
</feature>
<accession>A0ABM1AA44</accession>
<comment type="similarity">
    <text evidence="1">Belongs to the dynein heavy chain family.</text>
</comment>
<evidence type="ECO:0000313" key="3">
    <source>
        <dbReference type="Proteomes" id="UP000694888"/>
    </source>
</evidence>
<dbReference type="RefSeq" id="XP_012943741.1">
    <property type="nucleotide sequence ID" value="XM_013088287.1"/>
</dbReference>
<evidence type="ECO:0000313" key="4">
    <source>
        <dbReference type="RefSeq" id="XP_012943741.1"/>
    </source>
</evidence>
<keyword evidence="3" id="KW-1185">Reference proteome</keyword>
<protein>
    <submittedName>
        <fullName evidence="4">Dynein heavy chain 10, axonemal</fullName>
    </submittedName>
</protein>
<dbReference type="InterPro" id="IPR024317">
    <property type="entry name" value="Dynein_heavy_chain_D4_dom"/>
</dbReference>
<dbReference type="Gene3D" id="3.40.50.300">
    <property type="entry name" value="P-loop containing nucleotide triphosphate hydrolases"/>
    <property type="match status" value="1"/>
</dbReference>
<gene>
    <name evidence="4" type="primary">LOC106013204</name>
</gene>
<dbReference type="Gene3D" id="1.20.920.20">
    <property type="match status" value="1"/>
</dbReference>
<evidence type="ECO:0000256" key="1">
    <source>
        <dbReference type="ARBA" id="ARBA00008887"/>
    </source>
</evidence>
<feature type="non-terminal residue" evidence="4">
    <location>
        <position position="131"/>
    </location>
</feature>